<comment type="caution">
    <text evidence="1">The sequence shown here is derived from an EMBL/GenBank/DDBJ whole genome shotgun (WGS) entry which is preliminary data.</text>
</comment>
<dbReference type="OrthoDB" id="413313at2759"/>
<sequence>MRWFRDEAYLNQTVLAVISDHGARAGSICQTQQGQLEKPMPFADLANLDSISDDEINARESRLMESSLFPRGISLFLSMPPSRTCKLAGV</sequence>
<protein>
    <submittedName>
        <fullName evidence="1">Uncharacterized protein</fullName>
    </submittedName>
</protein>
<dbReference type="EMBL" id="LJIJ01000290">
    <property type="protein sequence ID" value="ODM99253.1"/>
    <property type="molecule type" value="Genomic_DNA"/>
</dbReference>
<evidence type="ECO:0000313" key="2">
    <source>
        <dbReference type="Proteomes" id="UP000094527"/>
    </source>
</evidence>
<dbReference type="AlphaFoldDB" id="A0A1D2N1U0"/>
<evidence type="ECO:0000313" key="1">
    <source>
        <dbReference type="EMBL" id="ODM99253.1"/>
    </source>
</evidence>
<dbReference type="STRING" id="48709.A0A1D2N1U0"/>
<name>A0A1D2N1U0_ORCCI</name>
<keyword evidence="2" id="KW-1185">Reference proteome</keyword>
<dbReference type="Pfam" id="PF02995">
    <property type="entry name" value="DUF229"/>
    <property type="match status" value="1"/>
</dbReference>
<accession>A0A1D2N1U0</accession>
<gene>
    <name evidence="1" type="ORF">Ocin01_07417</name>
</gene>
<dbReference type="InterPro" id="IPR004245">
    <property type="entry name" value="DUF229"/>
</dbReference>
<reference evidence="1 2" key="1">
    <citation type="journal article" date="2016" name="Genome Biol. Evol.">
        <title>Gene Family Evolution Reflects Adaptation to Soil Environmental Stressors in the Genome of the Collembolan Orchesella cincta.</title>
        <authorList>
            <person name="Faddeeva-Vakhrusheva A."/>
            <person name="Derks M.F."/>
            <person name="Anvar S.Y."/>
            <person name="Agamennone V."/>
            <person name="Suring W."/>
            <person name="Smit S."/>
            <person name="van Straalen N.M."/>
            <person name="Roelofs D."/>
        </authorList>
    </citation>
    <scope>NUCLEOTIDE SEQUENCE [LARGE SCALE GENOMIC DNA]</scope>
    <source>
        <tissue evidence="1">Mixed pool</tissue>
    </source>
</reference>
<dbReference type="Proteomes" id="UP000094527">
    <property type="component" value="Unassembled WGS sequence"/>
</dbReference>
<organism evidence="1 2">
    <name type="scientific">Orchesella cincta</name>
    <name type="common">Springtail</name>
    <name type="synonym">Podura cincta</name>
    <dbReference type="NCBI Taxonomy" id="48709"/>
    <lineage>
        <taxon>Eukaryota</taxon>
        <taxon>Metazoa</taxon>
        <taxon>Ecdysozoa</taxon>
        <taxon>Arthropoda</taxon>
        <taxon>Hexapoda</taxon>
        <taxon>Collembola</taxon>
        <taxon>Entomobryomorpha</taxon>
        <taxon>Entomobryoidea</taxon>
        <taxon>Orchesellidae</taxon>
        <taxon>Orchesellinae</taxon>
        <taxon>Orchesella</taxon>
    </lineage>
</organism>
<proteinExistence type="predicted"/>